<keyword evidence="3" id="KW-1185">Reference proteome</keyword>
<sequence>MSLKKILFGLAIVVSTSAFSQKWIDNQVKNEVVKTNKQLSATDAKLVLTTEQTEKVSAIIKEFVLIRSEKGKKIKDKKELWTALKPELKEKNNKISEVLTPEQNDALKAAWRKK</sequence>
<dbReference type="RefSeq" id="WP_167186761.1">
    <property type="nucleotide sequence ID" value="NZ_JAASQL010000001.1"/>
</dbReference>
<feature type="chain" id="PRO_5047189888" evidence="1">
    <location>
        <begin position="21"/>
        <end position="114"/>
    </location>
</feature>
<dbReference type="Proteomes" id="UP000745859">
    <property type="component" value="Unassembled WGS sequence"/>
</dbReference>
<proteinExistence type="predicted"/>
<protein>
    <submittedName>
        <fullName evidence="2">Peptidoglycan hydrolase CwlO-like protein</fullName>
    </submittedName>
</protein>
<evidence type="ECO:0000313" key="2">
    <source>
        <dbReference type="EMBL" id="NIJ45260.1"/>
    </source>
</evidence>
<reference evidence="2 3" key="1">
    <citation type="submission" date="2020-03" db="EMBL/GenBank/DDBJ databases">
        <title>Genomic Encyclopedia of Type Strains, Phase IV (KMG-IV): sequencing the most valuable type-strain genomes for metagenomic binning, comparative biology and taxonomic classification.</title>
        <authorList>
            <person name="Goeker M."/>
        </authorList>
    </citation>
    <scope>NUCLEOTIDE SEQUENCE [LARGE SCALE GENOMIC DNA]</scope>
    <source>
        <strain evidence="2 3">DSM 101599</strain>
    </source>
</reference>
<keyword evidence="1" id="KW-0732">Signal</keyword>
<name>A0ABX0UBG6_9FLAO</name>
<gene>
    <name evidence="2" type="ORF">FHR24_001699</name>
</gene>
<comment type="caution">
    <text evidence="2">The sequence shown here is derived from an EMBL/GenBank/DDBJ whole genome shotgun (WGS) entry which is preliminary data.</text>
</comment>
<accession>A0ABX0UBG6</accession>
<feature type="signal peptide" evidence="1">
    <location>
        <begin position="1"/>
        <end position="20"/>
    </location>
</feature>
<evidence type="ECO:0000256" key="1">
    <source>
        <dbReference type="SAM" id="SignalP"/>
    </source>
</evidence>
<organism evidence="2 3">
    <name type="scientific">Wenyingzhuangia heitensis</name>
    <dbReference type="NCBI Taxonomy" id="1487859"/>
    <lineage>
        <taxon>Bacteria</taxon>
        <taxon>Pseudomonadati</taxon>
        <taxon>Bacteroidota</taxon>
        <taxon>Flavobacteriia</taxon>
        <taxon>Flavobacteriales</taxon>
        <taxon>Flavobacteriaceae</taxon>
        <taxon>Wenyingzhuangia</taxon>
    </lineage>
</organism>
<dbReference type="EMBL" id="JAASQL010000001">
    <property type="protein sequence ID" value="NIJ45260.1"/>
    <property type="molecule type" value="Genomic_DNA"/>
</dbReference>
<evidence type="ECO:0000313" key="3">
    <source>
        <dbReference type="Proteomes" id="UP000745859"/>
    </source>
</evidence>